<evidence type="ECO:0000259" key="1">
    <source>
        <dbReference type="Pfam" id="PF01637"/>
    </source>
</evidence>
<sequence>MFVNRVDELAALRQWYEHGRRPAVVWGRRRVGKTALIQHFAADRRAIFHTAAGRPVAGELALLARQAATVAPGQLRDLAARPYTDWDDALDGLAQLAVDEPLLLVLDEFPELVAASPELPGVLRAFLDRAGDRTLLRILLCGSAVRHMEALQEQRAPLYGRFDLSLQVHPFRPADAALLLPDLPPEDRALVYGLVGGIPLYLTWWDQAADVTANLRRLICQPGAPLLTEGQLVLATEVERGEYPSAALHAIASGRTRYGEIKDALRAEPARTLERLVELRLVERMVPVTEAGRVTRQAMYRVADNFLAFYLEIVARFRGEIERGLGESILPVVVDCLDHFMGPRWEEMFRAHLRAVAATGALGEEIVAVGSWWNDKSDVEIDAVVLAGRTRRPVLAGEAKWARSVDGPRLARGLRTKAAAVPAAEPERMRYALCARNTVRAAPSGTLVCTAGDIFGN</sequence>
<gene>
    <name evidence="3" type="ORF">ACFFH7_19835</name>
</gene>
<name>A0ABV6MV94_9PSEU</name>
<dbReference type="GO" id="GO:0005524">
    <property type="term" value="F:ATP binding"/>
    <property type="evidence" value="ECO:0007669"/>
    <property type="project" value="UniProtKB-KW"/>
</dbReference>
<evidence type="ECO:0000313" key="3">
    <source>
        <dbReference type="EMBL" id="MFC0543765.1"/>
    </source>
</evidence>
<dbReference type="PANTHER" id="PTHR34704">
    <property type="entry name" value="ATPASE"/>
    <property type="match status" value="1"/>
</dbReference>
<protein>
    <submittedName>
        <fullName evidence="3">ATP-binding protein</fullName>
    </submittedName>
</protein>
<keyword evidence="4" id="KW-1185">Reference proteome</keyword>
<feature type="domain" description="ATPase" evidence="1">
    <location>
        <begin position="2"/>
        <end position="202"/>
    </location>
</feature>
<dbReference type="Proteomes" id="UP001589810">
    <property type="component" value="Unassembled WGS sequence"/>
</dbReference>
<accession>A0ABV6MV94</accession>
<reference evidence="3 4" key="1">
    <citation type="submission" date="2024-09" db="EMBL/GenBank/DDBJ databases">
        <authorList>
            <person name="Sun Q."/>
            <person name="Mori K."/>
        </authorList>
    </citation>
    <scope>NUCLEOTIDE SEQUENCE [LARGE SCALE GENOMIC DNA]</scope>
    <source>
        <strain evidence="3 4">TBRC 1432</strain>
    </source>
</reference>
<dbReference type="InterPro" id="IPR027417">
    <property type="entry name" value="P-loop_NTPase"/>
</dbReference>
<comment type="caution">
    <text evidence="3">The sequence shown here is derived from an EMBL/GenBank/DDBJ whole genome shotgun (WGS) entry which is preliminary data.</text>
</comment>
<dbReference type="InterPro" id="IPR004256">
    <property type="entry name" value="DUF234"/>
</dbReference>
<dbReference type="RefSeq" id="WP_273935253.1">
    <property type="nucleotide sequence ID" value="NZ_CP097263.1"/>
</dbReference>
<evidence type="ECO:0000313" key="4">
    <source>
        <dbReference type="Proteomes" id="UP001589810"/>
    </source>
</evidence>
<dbReference type="EMBL" id="JBHLUD010000007">
    <property type="protein sequence ID" value="MFC0543765.1"/>
    <property type="molecule type" value="Genomic_DNA"/>
</dbReference>
<keyword evidence="3" id="KW-0067">ATP-binding</keyword>
<dbReference type="Pfam" id="PF01637">
    <property type="entry name" value="ATPase_2"/>
    <property type="match status" value="1"/>
</dbReference>
<organism evidence="3 4">
    <name type="scientific">Kutzneria chonburiensis</name>
    <dbReference type="NCBI Taxonomy" id="1483604"/>
    <lineage>
        <taxon>Bacteria</taxon>
        <taxon>Bacillati</taxon>
        <taxon>Actinomycetota</taxon>
        <taxon>Actinomycetes</taxon>
        <taxon>Pseudonocardiales</taxon>
        <taxon>Pseudonocardiaceae</taxon>
        <taxon>Kutzneria</taxon>
    </lineage>
</organism>
<proteinExistence type="predicted"/>
<feature type="domain" description="DUF234" evidence="2">
    <location>
        <begin position="310"/>
        <end position="403"/>
    </location>
</feature>
<dbReference type="Gene3D" id="3.40.50.300">
    <property type="entry name" value="P-loop containing nucleotide triphosphate hydrolases"/>
    <property type="match status" value="1"/>
</dbReference>
<dbReference type="Pfam" id="PF03008">
    <property type="entry name" value="DUF234"/>
    <property type="match status" value="1"/>
</dbReference>
<evidence type="ECO:0000259" key="2">
    <source>
        <dbReference type="Pfam" id="PF03008"/>
    </source>
</evidence>
<keyword evidence="3" id="KW-0547">Nucleotide-binding</keyword>
<dbReference type="InterPro" id="IPR011579">
    <property type="entry name" value="ATPase_dom"/>
</dbReference>
<dbReference type="PANTHER" id="PTHR34704:SF1">
    <property type="entry name" value="ATPASE"/>
    <property type="match status" value="1"/>
</dbReference>
<dbReference type="SUPFAM" id="SSF52540">
    <property type="entry name" value="P-loop containing nucleoside triphosphate hydrolases"/>
    <property type="match status" value="1"/>
</dbReference>